<proteinExistence type="predicted"/>
<dbReference type="InterPro" id="IPR010982">
    <property type="entry name" value="Lambda_DNA-bd_dom_sf"/>
</dbReference>
<dbReference type="CDD" id="cd00093">
    <property type="entry name" value="HTH_XRE"/>
    <property type="match status" value="1"/>
</dbReference>
<dbReference type="GO" id="GO:0003677">
    <property type="term" value="F:DNA binding"/>
    <property type="evidence" value="ECO:0007669"/>
    <property type="project" value="InterPro"/>
</dbReference>
<dbReference type="InterPro" id="IPR001387">
    <property type="entry name" value="Cro/C1-type_HTH"/>
</dbReference>
<feature type="domain" description="HTH cro/C1-type" evidence="1">
    <location>
        <begin position="29"/>
        <end position="69"/>
    </location>
</feature>
<gene>
    <name evidence="2" type="ORF">EGM181_06030</name>
</gene>
<dbReference type="PROSITE" id="PS50943">
    <property type="entry name" value="HTH_CROC1"/>
    <property type="match status" value="1"/>
</dbReference>
<dbReference type="EMBL" id="CP050485">
    <property type="protein sequence ID" value="QOG26845.1"/>
    <property type="molecule type" value="Genomic_DNA"/>
</dbReference>
<evidence type="ECO:0000259" key="1">
    <source>
        <dbReference type="PROSITE" id="PS50943"/>
    </source>
</evidence>
<evidence type="ECO:0000313" key="3">
    <source>
        <dbReference type="Proteomes" id="UP000516696"/>
    </source>
</evidence>
<dbReference type="Gene3D" id="1.10.260.40">
    <property type="entry name" value="lambda repressor-like DNA-binding domains"/>
    <property type="match status" value="1"/>
</dbReference>
<name>A0AAE7MNQ5_ENTGA</name>
<dbReference type="SUPFAM" id="SSF47413">
    <property type="entry name" value="lambda repressor-like DNA-binding domains"/>
    <property type="match status" value="1"/>
</dbReference>
<sequence length="124" mass="14183">MSNNLGDFLRELRGKESLRSVSQRIGGRLSHSYISDLEKGVSRRGTPINPTPEALKILSEAYDVSYDKLMNLAGYLDNKIDKEVSNDKIRTIAAHIDDDATEEDLEDILRYIEYRKNNPLKKKK</sequence>
<evidence type="ECO:0000313" key="2">
    <source>
        <dbReference type="EMBL" id="QOG26845.1"/>
    </source>
</evidence>
<organism evidence="2 3">
    <name type="scientific">Enterococcus gallinarum</name>
    <dbReference type="NCBI Taxonomy" id="1353"/>
    <lineage>
        <taxon>Bacteria</taxon>
        <taxon>Bacillati</taxon>
        <taxon>Bacillota</taxon>
        <taxon>Bacilli</taxon>
        <taxon>Lactobacillales</taxon>
        <taxon>Enterococcaceae</taxon>
        <taxon>Enterococcus</taxon>
    </lineage>
</organism>
<dbReference type="Pfam" id="PF01381">
    <property type="entry name" value="HTH_3"/>
    <property type="match status" value="1"/>
</dbReference>
<reference evidence="2 3" key="1">
    <citation type="submission" date="2020-03" db="EMBL/GenBank/DDBJ databases">
        <title>Characterization of ganglioside-mimicking enterococci.</title>
        <authorList>
            <person name="Patry R.T."/>
            <person name="Nothaft H."/>
            <person name="Bridger R."/>
            <person name="Shajahan A."/>
            <person name="Huynh S."/>
            <person name="Sanchez S."/>
            <person name="Azadi P."/>
            <person name="Cooper K."/>
            <person name="Miller W.G."/>
            <person name="Parker C.T."/>
            <person name="Wells L."/>
            <person name="Szymanski C.M."/>
        </authorList>
    </citation>
    <scope>NUCLEOTIDE SEQUENCE [LARGE SCALE GENOMIC DNA]</scope>
    <source>
        <strain evidence="2 3">EGM181</strain>
    </source>
</reference>
<dbReference type="SMART" id="SM00530">
    <property type="entry name" value="HTH_XRE"/>
    <property type="match status" value="1"/>
</dbReference>
<dbReference type="AlphaFoldDB" id="A0AAE7MNQ5"/>
<accession>A0AAE7MNQ5</accession>
<dbReference type="Proteomes" id="UP000516696">
    <property type="component" value="Chromosome"/>
</dbReference>
<protein>
    <submittedName>
        <fullName evidence="2">Helix-turn-helix domain-containing protein</fullName>
    </submittedName>
</protein>
<dbReference type="RefSeq" id="WP_113850002.1">
    <property type="nucleotide sequence ID" value="NZ_CP050485.1"/>
</dbReference>